<evidence type="ECO:0000313" key="3">
    <source>
        <dbReference type="Proteomes" id="UP000250241"/>
    </source>
</evidence>
<sequence>MAKWLYSIGDFAARKAWVIIAIWALLIGGVSASYAAFHGQLKNTFTMPGTETQRLSDELSSRFPDANRGSGQVVVTTGDGSRITDEQKQAFTASLKRLKGEVSSVDAVSDPFETEKQLTDGQKQLTEGKQKVGGAPSSSKTVKNRLPTVSGRSMRVKSRLKAGSSRLITVISR</sequence>
<dbReference type="EMBL" id="AP017895">
    <property type="protein sequence ID" value="BAV86851.1"/>
    <property type="molecule type" value="Genomic_DNA"/>
</dbReference>
<name>A0A2Z5QWT9_9MICC</name>
<gene>
    <name evidence="2" type="ORF">RA11412_0552</name>
</gene>
<feature type="region of interest" description="Disordered" evidence="1">
    <location>
        <begin position="126"/>
        <end position="145"/>
    </location>
</feature>
<keyword evidence="3" id="KW-1185">Reference proteome</keyword>
<evidence type="ECO:0000256" key="1">
    <source>
        <dbReference type="SAM" id="MobiDB-lite"/>
    </source>
</evidence>
<organism evidence="2 3">
    <name type="scientific">Rothia aeria</name>
    <dbReference type="NCBI Taxonomy" id="172042"/>
    <lineage>
        <taxon>Bacteria</taxon>
        <taxon>Bacillati</taxon>
        <taxon>Actinomycetota</taxon>
        <taxon>Actinomycetes</taxon>
        <taxon>Micrococcales</taxon>
        <taxon>Micrococcaceae</taxon>
        <taxon>Rothia</taxon>
    </lineage>
</organism>
<proteinExistence type="predicted"/>
<evidence type="ECO:0000313" key="2">
    <source>
        <dbReference type="EMBL" id="BAV86851.1"/>
    </source>
</evidence>
<dbReference type="AlphaFoldDB" id="A0A2Z5QWT9"/>
<reference evidence="2 3" key="1">
    <citation type="submission" date="2016-10" db="EMBL/GenBank/DDBJ databases">
        <title>Genome sequence of Rothia aeria strain JCM11412.</title>
        <authorList>
            <person name="Nambu T."/>
        </authorList>
    </citation>
    <scope>NUCLEOTIDE SEQUENCE [LARGE SCALE GENOMIC DNA]</scope>
    <source>
        <strain evidence="2 3">JCM 11412</strain>
    </source>
</reference>
<accession>A0A2Z5QWT9</accession>
<protein>
    <submittedName>
        <fullName evidence="2">Uncharacterized protein</fullName>
    </submittedName>
</protein>
<dbReference type="Proteomes" id="UP000250241">
    <property type="component" value="Chromosome"/>
</dbReference>
<dbReference type="KEGG" id="raj:RA11412_0552"/>